<dbReference type="AlphaFoldDB" id="A0A1I8BSV5"/>
<dbReference type="Proteomes" id="UP000095281">
    <property type="component" value="Unplaced"/>
</dbReference>
<reference evidence="3" key="1">
    <citation type="submission" date="2016-11" db="UniProtKB">
        <authorList>
            <consortium name="WormBaseParasite"/>
        </authorList>
    </citation>
    <scope>IDENTIFICATION</scope>
</reference>
<protein>
    <submittedName>
        <fullName evidence="3">Uncharacterized protein</fullName>
    </submittedName>
</protein>
<feature type="region of interest" description="Disordered" evidence="1">
    <location>
        <begin position="1"/>
        <end position="27"/>
    </location>
</feature>
<evidence type="ECO:0000313" key="2">
    <source>
        <dbReference type="Proteomes" id="UP000095281"/>
    </source>
</evidence>
<keyword evidence="2" id="KW-1185">Reference proteome</keyword>
<evidence type="ECO:0000256" key="1">
    <source>
        <dbReference type="SAM" id="MobiDB-lite"/>
    </source>
</evidence>
<dbReference type="WBParaSite" id="MhA1_Contig48.frz3.gene6">
    <property type="protein sequence ID" value="MhA1_Contig48.frz3.gene6"/>
    <property type="gene ID" value="MhA1_Contig48.frz3.gene6"/>
</dbReference>
<name>A0A1I8BSV5_MELHA</name>
<evidence type="ECO:0000313" key="3">
    <source>
        <dbReference type="WBParaSite" id="MhA1_Contig48.frz3.gene6"/>
    </source>
</evidence>
<feature type="compositionally biased region" description="Polar residues" evidence="1">
    <location>
        <begin position="1"/>
        <end position="18"/>
    </location>
</feature>
<proteinExistence type="predicted"/>
<accession>A0A1I8BSV5</accession>
<sequence>MEEQQSELPFSGASSSSLGDPDNPPPYNALLTLNELITHLEYFKEGVPVLTLISGDKRRQLVIYVQGAANPHLHLRVDEAVRHCEDVERRRVNNLAQQRVGLPIRFPPRPRVADREGQRIYFTWSPGPPVQN</sequence>
<organism evidence="2 3">
    <name type="scientific">Meloidogyne hapla</name>
    <name type="common">Root-knot nematode worm</name>
    <dbReference type="NCBI Taxonomy" id="6305"/>
    <lineage>
        <taxon>Eukaryota</taxon>
        <taxon>Metazoa</taxon>
        <taxon>Ecdysozoa</taxon>
        <taxon>Nematoda</taxon>
        <taxon>Chromadorea</taxon>
        <taxon>Rhabditida</taxon>
        <taxon>Tylenchina</taxon>
        <taxon>Tylenchomorpha</taxon>
        <taxon>Tylenchoidea</taxon>
        <taxon>Meloidogynidae</taxon>
        <taxon>Meloidogyninae</taxon>
        <taxon>Meloidogyne</taxon>
    </lineage>
</organism>